<sequence>MTTNVTLRNRWSSQERALRRLAAPVSVLTAVHEGHQHGTTVSTVTRVSRRPQVLGVCLRPDSVLAKLATAEGRFAVNMLSAAQGPLARHFAESSRPDGAAQFEGVDWKPAAYSGAPLFAGALAHYDCRVVGRFTVGDHEVLLGAVVHAHSLDGDPLVSQDGELYAGTLIPVADHDDRAAQTPAPLGVDLRLALPLTPAKENVPT</sequence>
<dbReference type="EMBL" id="CP034463">
    <property type="protein sequence ID" value="AZP17341.1"/>
    <property type="molecule type" value="Genomic_DNA"/>
</dbReference>
<reference evidence="3 4" key="1">
    <citation type="submission" date="2018-12" db="EMBL/GenBank/DDBJ databases">
        <authorList>
            <person name="Li K."/>
        </authorList>
    </citation>
    <scope>NUCLEOTIDE SEQUENCE [LARGE SCALE GENOMIC DNA]</scope>
    <source>
        <strain evidence="4">CR22</strain>
    </source>
</reference>
<proteinExistence type="predicted"/>
<dbReference type="Pfam" id="PF01613">
    <property type="entry name" value="Flavin_Reduct"/>
    <property type="match status" value="1"/>
</dbReference>
<dbReference type="AlphaFoldDB" id="A0A3Q9BY73"/>
<gene>
    <name evidence="3" type="ORF">EJC51_15160</name>
</gene>
<accession>A0A3Q9BY73</accession>
<dbReference type="GO" id="GO:0042602">
    <property type="term" value="F:riboflavin reductase (NADPH) activity"/>
    <property type="evidence" value="ECO:0007669"/>
    <property type="project" value="TreeGrafter"/>
</dbReference>
<organism evidence="3 4">
    <name type="scientific">Streptomyces aquilus</name>
    <dbReference type="NCBI Taxonomy" id="2548456"/>
    <lineage>
        <taxon>Bacteria</taxon>
        <taxon>Bacillati</taxon>
        <taxon>Actinomycetota</taxon>
        <taxon>Actinomycetes</taxon>
        <taxon>Kitasatosporales</taxon>
        <taxon>Streptomycetaceae</taxon>
        <taxon>Streptomyces</taxon>
    </lineage>
</organism>
<dbReference type="Proteomes" id="UP000280197">
    <property type="component" value="Chromosome"/>
</dbReference>
<feature type="domain" description="Flavin reductase like" evidence="2">
    <location>
        <begin position="18"/>
        <end position="165"/>
    </location>
</feature>
<dbReference type="Gene3D" id="2.30.110.10">
    <property type="entry name" value="Electron Transport, Fmn-binding Protein, Chain A"/>
    <property type="match status" value="1"/>
</dbReference>
<evidence type="ECO:0000259" key="2">
    <source>
        <dbReference type="SMART" id="SM00903"/>
    </source>
</evidence>
<evidence type="ECO:0000313" key="3">
    <source>
        <dbReference type="EMBL" id="AZP17341.1"/>
    </source>
</evidence>
<dbReference type="InterPro" id="IPR012349">
    <property type="entry name" value="Split_barrel_FMN-bd"/>
</dbReference>
<evidence type="ECO:0000313" key="4">
    <source>
        <dbReference type="Proteomes" id="UP000280197"/>
    </source>
</evidence>
<dbReference type="KEGG" id="saqu:EJC51_15160"/>
<dbReference type="PANTHER" id="PTHR30466">
    <property type="entry name" value="FLAVIN REDUCTASE"/>
    <property type="match status" value="1"/>
</dbReference>
<dbReference type="InterPro" id="IPR002563">
    <property type="entry name" value="Flavin_Rdtase-like_dom"/>
</dbReference>
<dbReference type="RefSeq" id="WP_126271569.1">
    <property type="nucleotide sequence ID" value="NZ_CP034463.1"/>
</dbReference>
<evidence type="ECO:0000256" key="1">
    <source>
        <dbReference type="ARBA" id="ARBA00023002"/>
    </source>
</evidence>
<dbReference type="PANTHER" id="PTHR30466:SF1">
    <property type="entry name" value="FMN REDUCTASE (NADH) RUTF"/>
    <property type="match status" value="1"/>
</dbReference>
<dbReference type="InterPro" id="IPR050268">
    <property type="entry name" value="NADH-dep_flavin_reductase"/>
</dbReference>
<protein>
    <submittedName>
        <fullName evidence="3">Flavin reductase</fullName>
    </submittedName>
</protein>
<keyword evidence="4" id="KW-1185">Reference proteome</keyword>
<dbReference type="SMART" id="SM00903">
    <property type="entry name" value="Flavin_Reduct"/>
    <property type="match status" value="1"/>
</dbReference>
<keyword evidence="1" id="KW-0560">Oxidoreductase</keyword>
<dbReference type="SUPFAM" id="SSF50475">
    <property type="entry name" value="FMN-binding split barrel"/>
    <property type="match status" value="1"/>
</dbReference>
<dbReference type="GO" id="GO:0010181">
    <property type="term" value="F:FMN binding"/>
    <property type="evidence" value="ECO:0007669"/>
    <property type="project" value="InterPro"/>
</dbReference>
<name>A0A3Q9BY73_9ACTN</name>